<feature type="active site" description="Cysteine sulfenic acid (-SOH) intermediate; for peroxidase activity" evidence="3">
    <location>
        <position position="48"/>
    </location>
</feature>
<dbReference type="InterPro" id="IPR036249">
    <property type="entry name" value="Thioredoxin-like_sf"/>
</dbReference>
<dbReference type="Gene3D" id="3.40.30.10">
    <property type="entry name" value="Glutaredoxin"/>
    <property type="match status" value="1"/>
</dbReference>
<dbReference type="Proteomes" id="UP000008561">
    <property type="component" value="Chromosome"/>
</dbReference>
<dbReference type="PANTHER" id="PTHR43110">
    <property type="entry name" value="THIOL PEROXIDASE"/>
    <property type="match status" value="1"/>
</dbReference>
<keyword evidence="1" id="KW-0560">Oxidoreductase</keyword>
<dbReference type="AlphaFoldDB" id="A8ZXY2"/>
<evidence type="ECO:0000313" key="5">
    <source>
        <dbReference type="EMBL" id="ABW68609.1"/>
    </source>
</evidence>
<dbReference type="OrthoDB" id="9809746at2"/>
<dbReference type="SUPFAM" id="SSF52833">
    <property type="entry name" value="Thioredoxin-like"/>
    <property type="match status" value="1"/>
</dbReference>
<dbReference type="InterPro" id="IPR000866">
    <property type="entry name" value="AhpC/TSA"/>
</dbReference>
<organism evidence="5 6">
    <name type="scientific">Desulfosudis oleivorans (strain DSM 6200 / JCM 39069 / Hxd3)</name>
    <name type="common">Desulfococcus oleovorans</name>
    <dbReference type="NCBI Taxonomy" id="96561"/>
    <lineage>
        <taxon>Bacteria</taxon>
        <taxon>Pseudomonadati</taxon>
        <taxon>Thermodesulfobacteriota</taxon>
        <taxon>Desulfobacteria</taxon>
        <taxon>Desulfobacterales</taxon>
        <taxon>Desulfosudaceae</taxon>
        <taxon>Desulfosudis</taxon>
    </lineage>
</organism>
<dbReference type="RefSeq" id="WP_012176220.1">
    <property type="nucleotide sequence ID" value="NC_009943.1"/>
</dbReference>
<dbReference type="Pfam" id="PF00578">
    <property type="entry name" value="AhpC-TSA"/>
    <property type="match status" value="1"/>
</dbReference>
<dbReference type="PIRSF" id="PIRSF000239">
    <property type="entry name" value="AHPC"/>
    <property type="match status" value="1"/>
</dbReference>
<dbReference type="InterPro" id="IPR013766">
    <property type="entry name" value="Thioredoxin_domain"/>
</dbReference>
<dbReference type="EMBL" id="CP000859">
    <property type="protein sequence ID" value="ABW68609.1"/>
    <property type="molecule type" value="Genomic_DNA"/>
</dbReference>
<dbReference type="PROSITE" id="PS51352">
    <property type="entry name" value="THIOREDOXIN_2"/>
    <property type="match status" value="1"/>
</dbReference>
<feature type="domain" description="Thioredoxin" evidence="4">
    <location>
        <begin position="6"/>
        <end position="157"/>
    </location>
</feature>
<dbReference type="PANTHER" id="PTHR43110:SF1">
    <property type="entry name" value="THIOL PEROXIDASE"/>
    <property type="match status" value="1"/>
</dbReference>
<sequence>MTHHHLQVGDTAPEFSLNNQDNQAVNPMALAGKRILLSFHPLAWTSICEIQMRTLEVKHTVFKELEVMAYGISVDSLKSKQAWADAMGIKETNLLADFWPHGGVARQYGLFLDDTGVSNRANVLIAPDHTVEWIKIYDIHEVPDIEAIIAFVNQKKQ</sequence>
<gene>
    <name evidence="5" type="ordered locus">Dole_2806</name>
</gene>
<evidence type="ECO:0000259" key="4">
    <source>
        <dbReference type="PROSITE" id="PS51352"/>
    </source>
</evidence>
<keyword evidence="6" id="KW-1185">Reference proteome</keyword>
<dbReference type="STRING" id="96561.Dole_2806"/>
<name>A8ZXY2_DESOH</name>
<evidence type="ECO:0000313" key="6">
    <source>
        <dbReference type="Proteomes" id="UP000008561"/>
    </source>
</evidence>
<dbReference type="KEGG" id="dol:Dole_2806"/>
<dbReference type="HOGENOM" id="CLU_042529_14_2_7"/>
<accession>A8ZXY2</accession>
<dbReference type="GO" id="GO:0016209">
    <property type="term" value="F:antioxidant activity"/>
    <property type="evidence" value="ECO:0007669"/>
    <property type="project" value="InterPro"/>
</dbReference>
<keyword evidence="2" id="KW-0676">Redox-active center</keyword>
<dbReference type="InterPro" id="IPR024706">
    <property type="entry name" value="Peroxiredoxin_AhpC-typ"/>
</dbReference>
<dbReference type="eggNOG" id="COG1225">
    <property type="taxonomic scope" value="Bacteria"/>
</dbReference>
<proteinExistence type="predicted"/>
<reference evidence="5 6" key="1">
    <citation type="submission" date="2007-10" db="EMBL/GenBank/DDBJ databases">
        <title>Complete sequence of Desulfococcus oleovorans Hxd3.</title>
        <authorList>
            <consortium name="US DOE Joint Genome Institute"/>
            <person name="Copeland A."/>
            <person name="Lucas S."/>
            <person name="Lapidus A."/>
            <person name="Barry K."/>
            <person name="Glavina del Rio T."/>
            <person name="Dalin E."/>
            <person name="Tice H."/>
            <person name="Pitluck S."/>
            <person name="Kiss H."/>
            <person name="Brettin T."/>
            <person name="Bruce D."/>
            <person name="Detter J.C."/>
            <person name="Han C."/>
            <person name="Schmutz J."/>
            <person name="Larimer F."/>
            <person name="Land M."/>
            <person name="Hauser L."/>
            <person name="Kyrpides N."/>
            <person name="Kim E."/>
            <person name="Wawrik B."/>
            <person name="Richardson P."/>
        </authorList>
    </citation>
    <scope>NUCLEOTIDE SEQUENCE [LARGE SCALE GENOMIC DNA]</scope>
    <source>
        <strain evidence="6">DSM 6200 / JCM 39069 / Hxd3</strain>
    </source>
</reference>
<protein>
    <submittedName>
        <fullName evidence="5">Alkyl hydroperoxide reductase/ Thiol specific antioxidant/ Mal allergen</fullName>
    </submittedName>
</protein>
<dbReference type="GO" id="GO:0016491">
    <property type="term" value="F:oxidoreductase activity"/>
    <property type="evidence" value="ECO:0007669"/>
    <property type="project" value="UniProtKB-KW"/>
</dbReference>
<evidence type="ECO:0000256" key="3">
    <source>
        <dbReference type="PIRSR" id="PIRSR000239-1"/>
    </source>
</evidence>
<evidence type="ECO:0000256" key="1">
    <source>
        <dbReference type="ARBA" id="ARBA00023002"/>
    </source>
</evidence>
<dbReference type="InterPro" id="IPR050455">
    <property type="entry name" value="Tpx_Peroxidase_subfamily"/>
</dbReference>
<evidence type="ECO:0000256" key="2">
    <source>
        <dbReference type="ARBA" id="ARBA00023284"/>
    </source>
</evidence>